<gene>
    <name evidence="2" type="ORF">PGLA1383_LOCUS53054</name>
</gene>
<accession>A0A813HJ23</accession>
<comment type="caution">
    <text evidence="2">The sequence shown here is derived from an EMBL/GenBank/DDBJ whole genome shotgun (WGS) entry which is preliminary data.</text>
</comment>
<dbReference type="Proteomes" id="UP000654075">
    <property type="component" value="Unassembled WGS sequence"/>
</dbReference>
<protein>
    <submittedName>
        <fullName evidence="2">Uncharacterized protein</fullName>
    </submittedName>
</protein>
<reference evidence="2" key="1">
    <citation type="submission" date="2021-02" db="EMBL/GenBank/DDBJ databases">
        <authorList>
            <person name="Dougan E. K."/>
            <person name="Rhodes N."/>
            <person name="Thang M."/>
            <person name="Chan C."/>
        </authorList>
    </citation>
    <scope>NUCLEOTIDE SEQUENCE</scope>
</reference>
<keyword evidence="3" id="KW-1185">Reference proteome</keyword>
<name>A0A813HJ23_POLGL</name>
<evidence type="ECO:0000313" key="3">
    <source>
        <dbReference type="Proteomes" id="UP000654075"/>
    </source>
</evidence>
<dbReference type="AlphaFoldDB" id="A0A813HJ23"/>
<dbReference type="EMBL" id="CAJNNV010031758">
    <property type="protein sequence ID" value="CAE8637725.1"/>
    <property type="molecule type" value="Genomic_DNA"/>
</dbReference>
<evidence type="ECO:0000256" key="1">
    <source>
        <dbReference type="SAM" id="MobiDB-lite"/>
    </source>
</evidence>
<organism evidence="2 3">
    <name type="scientific">Polarella glacialis</name>
    <name type="common">Dinoflagellate</name>
    <dbReference type="NCBI Taxonomy" id="89957"/>
    <lineage>
        <taxon>Eukaryota</taxon>
        <taxon>Sar</taxon>
        <taxon>Alveolata</taxon>
        <taxon>Dinophyceae</taxon>
        <taxon>Suessiales</taxon>
        <taxon>Suessiaceae</taxon>
        <taxon>Polarella</taxon>
    </lineage>
</organism>
<feature type="non-terminal residue" evidence="2">
    <location>
        <position position="1"/>
    </location>
</feature>
<evidence type="ECO:0000313" key="2">
    <source>
        <dbReference type="EMBL" id="CAE8637725.1"/>
    </source>
</evidence>
<proteinExistence type="predicted"/>
<sequence>GFLQFVILPLYKELAALTSQEVGETCITRLEVNAEEWVKRPPSSELTAFIQGSPTLPRSTMHNLEAPFSPLPRMPLRIRKRELPSRQAAPPTLLPAPGGPSGGSSPGSPNRRPQFSAAPTIMCMEPPVD</sequence>
<feature type="region of interest" description="Disordered" evidence="1">
    <location>
        <begin position="54"/>
        <end position="129"/>
    </location>
</feature>